<feature type="domain" description="Retrotransposon gag" evidence="4">
    <location>
        <begin position="222"/>
        <end position="310"/>
    </location>
</feature>
<dbReference type="GO" id="GO:0003676">
    <property type="term" value="F:nucleic acid binding"/>
    <property type="evidence" value="ECO:0007669"/>
    <property type="project" value="InterPro"/>
</dbReference>
<dbReference type="Pfam" id="PF00078">
    <property type="entry name" value="RVT_1"/>
    <property type="match status" value="1"/>
</dbReference>
<dbReference type="Gene3D" id="3.10.10.10">
    <property type="entry name" value="HIV Type 1 Reverse Transcriptase, subunit A, domain 1"/>
    <property type="match status" value="1"/>
</dbReference>
<name>A0A2N9EQY9_FAGSY</name>
<dbReference type="InterPro" id="IPR043128">
    <property type="entry name" value="Rev_trsase/Diguanyl_cyclase"/>
</dbReference>
<dbReference type="Gene3D" id="3.30.420.10">
    <property type="entry name" value="Ribonuclease H-like superfamily/Ribonuclease H"/>
    <property type="match status" value="2"/>
</dbReference>
<dbReference type="Gene3D" id="2.40.70.10">
    <property type="entry name" value="Acid Proteases"/>
    <property type="match status" value="1"/>
</dbReference>
<organism evidence="6">
    <name type="scientific">Fagus sylvatica</name>
    <name type="common">Beechnut</name>
    <dbReference type="NCBI Taxonomy" id="28930"/>
    <lineage>
        <taxon>Eukaryota</taxon>
        <taxon>Viridiplantae</taxon>
        <taxon>Streptophyta</taxon>
        <taxon>Embryophyta</taxon>
        <taxon>Tracheophyta</taxon>
        <taxon>Spermatophyta</taxon>
        <taxon>Magnoliopsida</taxon>
        <taxon>eudicotyledons</taxon>
        <taxon>Gunneridae</taxon>
        <taxon>Pentapetalae</taxon>
        <taxon>rosids</taxon>
        <taxon>fabids</taxon>
        <taxon>Fagales</taxon>
        <taxon>Fagaceae</taxon>
        <taxon>Fagus</taxon>
    </lineage>
</organism>
<dbReference type="SUPFAM" id="SSF56672">
    <property type="entry name" value="DNA/RNA polymerases"/>
    <property type="match status" value="1"/>
</dbReference>
<dbReference type="EMBL" id="OIVN01000247">
    <property type="protein sequence ID" value="SPC77029.1"/>
    <property type="molecule type" value="Genomic_DNA"/>
</dbReference>
<dbReference type="InterPro" id="IPR000477">
    <property type="entry name" value="RT_dom"/>
</dbReference>
<protein>
    <submittedName>
        <fullName evidence="6">Uncharacterized protein</fullName>
    </submittedName>
</protein>
<dbReference type="Gene3D" id="3.30.70.270">
    <property type="match status" value="1"/>
</dbReference>
<dbReference type="InterPro" id="IPR002156">
    <property type="entry name" value="RNaseH_domain"/>
</dbReference>
<dbReference type="InterPro" id="IPR012337">
    <property type="entry name" value="RNaseH-like_sf"/>
</dbReference>
<feature type="region of interest" description="Disordered" evidence="2">
    <location>
        <begin position="1"/>
        <end position="22"/>
    </location>
</feature>
<evidence type="ECO:0000259" key="5">
    <source>
        <dbReference type="Pfam" id="PF13456"/>
    </source>
</evidence>
<dbReference type="PANTHER" id="PTHR48475">
    <property type="entry name" value="RIBONUCLEASE H"/>
    <property type="match status" value="1"/>
</dbReference>
<evidence type="ECO:0000256" key="2">
    <source>
        <dbReference type="SAM" id="MobiDB-lite"/>
    </source>
</evidence>
<feature type="region of interest" description="Disordered" evidence="2">
    <location>
        <begin position="340"/>
        <end position="363"/>
    </location>
</feature>
<dbReference type="SUPFAM" id="SSF50630">
    <property type="entry name" value="Acid proteases"/>
    <property type="match status" value="1"/>
</dbReference>
<evidence type="ECO:0000256" key="1">
    <source>
        <dbReference type="ARBA" id="ARBA00023172"/>
    </source>
</evidence>
<evidence type="ECO:0000259" key="4">
    <source>
        <dbReference type="Pfam" id="PF03732"/>
    </source>
</evidence>
<dbReference type="Pfam" id="PF03732">
    <property type="entry name" value="Retrotrans_gag"/>
    <property type="match status" value="1"/>
</dbReference>
<feature type="domain" description="Reverse transcriptase" evidence="3">
    <location>
        <begin position="754"/>
        <end position="858"/>
    </location>
</feature>
<keyword evidence="1" id="KW-0233">DNA recombination</keyword>
<dbReference type="CDD" id="cd01647">
    <property type="entry name" value="RT_LTR"/>
    <property type="match status" value="1"/>
</dbReference>
<accession>A0A2N9EQY9</accession>
<dbReference type="GO" id="GO:0004523">
    <property type="term" value="F:RNA-DNA hybrid ribonuclease activity"/>
    <property type="evidence" value="ECO:0007669"/>
    <property type="project" value="InterPro"/>
</dbReference>
<evidence type="ECO:0000259" key="3">
    <source>
        <dbReference type="Pfam" id="PF00078"/>
    </source>
</evidence>
<dbReference type="InterPro" id="IPR005162">
    <property type="entry name" value="Retrotrans_gag_dom"/>
</dbReference>
<evidence type="ECO:0000313" key="6">
    <source>
        <dbReference type="EMBL" id="SPC77029.1"/>
    </source>
</evidence>
<dbReference type="PANTHER" id="PTHR48475:SF1">
    <property type="entry name" value="RNASE H TYPE-1 DOMAIN-CONTAINING PROTEIN"/>
    <property type="match status" value="1"/>
</dbReference>
<dbReference type="InterPro" id="IPR036397">
    <property type="entry name" value="RNaseH_sf"/>
</dbReference>
<gene>
    <name evidence="6" type="ORF">FSB_LOCUS4911</name>
</gene>
<dbReference type="CDD" id="cd09279">
    <property type="entry name" value="RNase_HI_like"/>
    <property type="match status" value="1"/>
</dbReference>
<proteinExistence type="predicted"/>
<dbReference type="SUPFAM" id="SSF53098">
    <property type="entry name" value="Ribonuclease H-like"/>
    <property type="match status" value="2"/>
</dbReference>
<dbReference type="InterPro" id="IPR043502">
    <property type="entry name" value="DNA/RNA_pol_sf"/>
</dbReference>
<sequence>MAPGRKKNVTEAGPSALPEGILVPSQDPLVPFQIAAPPLRERVTVEDLGDSNASQPDLKTQQPFVVQAQLVVQHLAQPQVQLVVPVTPLVRTLPRIKEPPPFEGERKPPHRGTGHPPSYAGDAMFPNGHMGRNPSRSELKGGGSQKIEKNQRGAMEARAHPWSLTMLTVLGSGGTKTIPHQLCFSLFPKYDGRTSNAKEHVRHFVDALTTHAHDHDLRMKEFSKLLEGCAFSWYASLALGFVFGWNDLATRFIKKFFVVDDRVTLADLEREKQRLGEKLLDYIRRFRDISLSCHDAVEEVQLVDLCIAGMLYEYKPYLENLQIMSFAWLTEAARRSSRSIKKPSKGTIGGFSNATKQPWKREREGKKIEISVLEEPKKDYSNRKRERSHHTMDCYTLRAIFHKKVSNSEIRFRDKKRAQGWRHVSRSAEYDGEDGKGAIIAARVPSSLAHIMARGKVEILQSTTSKSNGAIEELITFSQQDSSGRSINPERALYVTTFVGKSCLKRALMDTGVYINVILASTLKTMGVPKEKIVPRPITIYGINAQQQDTLGYVNLEVKVGSIKSRASFHVLDGATSYHVILGRAWLHTHKAVASTYHQCVKVTWKGKEVTIPATSTPFDESEAYFFETTQCEDLAPFGENSIKAMKATSLPKGTKSLWHMEDEIKGTHRELQEVNIGGLGQSRPMKISKDLPEEEKKKMTKLLRDLKDIFAWEYGEMPGLDLVMIKREIDKLLKVGFIEEIQCPKWLANIIPVKKKGGQIRICVDFRDLNKACPKDEFLLPNVDLLVDTAVGHERFSFMDGYSGYNQIVMEPSDAPKTAFRTHFGNYYYKVMPFGLKYAGATYQRTMTKIFGDMIHKQVPGVWPEDEPFEMHLLRFFRKILKLFGAPKGDILGSHKGKSYSGNEPTCKFEGTEELCREDLLREVLYTKPFRNFEAHDSADQEGGQFHLESRVGGLLLKDSRNASRPQDYDSVITEGQVVADLLANSLELKSWSYLMVIEEEVWQMYFDGLSTVKGGRADLVLMLPSKEHVFAYMLDFPCSNNEAEYEALLVGLRGAKELGVKKLQVFGDSELVIRQYDGFYVVKSANLAVYKAIAQKLVPSFLSIEFNVIGRNDNRLADSLGTLASRSKTKVKVKKRPESQVEKEEKPKDWRKTYLDALAMGEVLEATTLWHLKDFIPISRTLYRKEDAKEMQRACESYSASMPDYAAAFVGKTGNVDWREPFIEYLNTGALPRIPTKAAKRSDVAFKHLARRRGQWTSWWEEVMENSIELEAIALRGAMGAAVANFIKENIVCHFGIPRRIISDNGTPFSNREVKQLLESKTVHDNGKNWKEELPIALWAHRTSRSTATGATPFSLVYGTEAILPVNVTVLAAKVADSCEPLKEDELEVLEERRTKAALRHSLYLSQMGGSKQAQVLTQLGRPKSGRRSPRVKLLLAEE</sequence>
<dbReference type="InterPro" id="IPR021109">
    <property type="entry name" value="Peptidase_aspartic_dom_sf"/>
</dbReference>
<dbReference type="Pfam" id="PF13456">
    <property type="entry name" value="RVT_3"/>
    <property type="match status" value="1"/>
</dbReference>
<feature type="domain" description="RNase H type-1" evidence="5">
    <location>
        <begin position="1040"/>
        <end position="1123"/>
    </location>
</feature>
<dbReference type="GO" id="GO:0006310">
    <property type="term" value="P:DNA recombination"/>
    <property type="evidence" value="ECO:0007669"/>
    <property type="project" value="UniProtKB-KW"/>
</dbReference>
<dbReference type="CDD" id="cd00303">
    <property type="entry name" value="retropepsin_like"/>
    <property type="match status" value="1"/>
</dbReference>
<feature type="compositionally biased region" description="Basic and acidic residues" evidence="2">
    <location>
        <begin position="95"/>
        <end position="107"/>
    </location>
</feature>
<reference evidence="6" key="1">
    <citation type="submission" date="2018-02" db="EMBL/GenBank/DDBJ databases">
        <authorList>
            <person name="Cohen D.B."/>
            <person name="Kent A.D."/>
        </authorList>
    </citation>
    <scope>NUCLEOTIDE SEQUENCE</scope>
</reference>
<feature type="region of interest" description="Disordered" evidence="2">
    <location>
        <begin position="95"/>
        <end position="147"/>
    </location>
</feature>